<protein>
    <submittedName>
        <fullName evidence="4">Axonemal dynein light chain domain containing 1</fullName>
    </submittedName>
</protein>
<accession>A0A8C6SMB3</accession>
<organism evidence="4 5">
    <name type="scientific">Neogobius melanostomus</name>
    <name type="common">round goby</name>
    <dbReference type="NCBI Taxonomy" id="47308"/>
    <lineage>
        <taxon>Eukaryota</taxon>
        <taxon>Metazoa</taxon>
        <taxon>Chordata</taxon>
        <taxon>Craniata</taxon>
        <taxon>Vertebrata</taxon>
        <taxon>Euteleostomi</taxon>
        <taxon>Actinopterygii</taxon>
        <taxon>Neopterygii</taxon>
        <taxon>Teleostei</taxon>
        <taxon>Neoteleostei</taxon>
        <taxon>Acanthomorphata</taxon>
        <taxon>Gobiaria</taxon>
        <taxon>Gobiiformes</taxon>
        <taxon>Gobioidei</taxon>
        <taxon>Gobiidae</taxon>
        <taxon>Benthophilinae</taxon>
        <taxon>Neogobiini</taxon>
        <taxon>Neogobius</taxon>
    </lineage>
</organism>
<name>A0A8C6SMB3_9GOBI</name>
<keyword evidence="1 2" id="KW-0175">Coiled coil</keyword>
<dbReference type="InterPro" id="IPR052845">
    <property type="entry name" value="Axonemal_dynein_LC_domain"/>
</dbReference>
<dbReference type="AlphaFoldDB" id="A0A8C6SMB3"/>
<keyword evidence="5" id="KW-1185">Reference proteome</keyword>
<evidence type="ECO:0000313" key="4">
    <source>
        <dbReference type="Ensembl" id="ENSNMLP00000008928.1"/>
    </source>
</evidence>
<reference evidence="4" key="1">
    <citation type="submission" date="2025-08" db="UniProtKB">
        <authorList>
            <consortium name="Ensembl"/>
        </authorList>
    </citation>
    <scope>IDENTIFICATION</scope>
</reference>
<dbReference type="Pfam" id="PF10211">
    <property type="entry name" value="Ax_dynein_light"/>
    <property type="match status" value="1"/>
</dbReference>
<dbReference type="GO" id="GO:0005737">
    <property type="term" value="C:cytoplasm"/>
    <property type="evidence" value="ECO:0007669"/>
    <property type="project" value="UniProtKB-ARBA"/>
</dbReference>
<dbReference type="PANTHER" id="PTHR23052">
    <property type="entry name" value="AXONEMAL DYNEIN LIGHT CHAIN DOMAIN-CONTAINING PROTEIN 1"/>
    <property type="match status" value="1"/>
</dbReference>
<feature type="coiled-coil region" evidence="2">
    <location>
        <begin position="176"/>
        <end position="235"/>
    </location>
</feature>
<feature type="compositionally biased region" description="Low complexity" evidence="3">
    <location>
        <begin position="592"/>
        <end position="611"/>
    </location>
</feature>
<evidence type="ECO:0000256" key="3">
    <source>
        <dbReference type="SAM" id="MobiDB-lite"/>
    </source>
</evidence>
<sequence length="629" mass="71629">SVYAGCTFRRPDAVWHHPLGRKKYKHFLEQPTSLTGAGRSEADNSTPVIPESQPLTNMTVLESLIPEEYHIVKNKGLRGLELYEDAFTVQLQDDEQKLRVFPSMKPSGRQEVLQLMRVMDDMLEKAGVQPQEELNQLSQIEGLLDLVRTEQNIYNVVFHELIRQVSVGCAERGQLLAKLRQRYQSLLERIPRYLKALHTEAVAQRALDRQLTVEIHRIKTSIQQLSRELARIKDHDAFVSQQAERAQHELAQALGQSQNNAEVVQRYHELYELQRSRLNSQMHQMAEERDLWSQFTYCLALKMVKPFESSPRCLSVTQAVTSGCCLVQDIEDLQCFSDIVVLWREELQRFMSGLKKRDQAQSQHLCPIQQALSKWQAFCKTQHFLFLSFCTLRHFFTSQVLGGLRECFQGEEVLAHKEALESLVTVRDKWVDLGLQLLRRHSSPENAPSQHYQNLTELQILFSELNELLNDHITGENGQVYVGPCLVRQREPSVHVSPVLQLIASDRSIIEKELGESRVQLTGSEEQAVAPVTEDAQTAFTELNTVTLLQQQLQLQVQSAQQRALKAEEALQAALQKIQDLERQVQGRSTSEPKTPEASASAPAAKTAPVKKAPPDSKPSTSSRKTRKR</sequence>
<evidence type="ECO:0000256" key="2">
    <source>
        <dbReference type="SAM" id="Coils"/>
    </source>
</evidence>
<dbReference type="InterPro" id="IPR019347">
    <property type="entry name" value="Axonemal_dynein_light_chain"/>
</dbReference>
<feature type="region of interest" description="Disordered" evidence="3">
    <location>
        <begin position="582"/>
        <end position="629"/>
    </location>
</feature>
<proteinExistence type="predicted"/>
<dbReference type="Ensembl" id="ENSNMLT00000010119.1">
    <property type="protein sequence ID" value="ENSNMLP00000008928.1"/>
    <property type="gene ID" value="ENSNMLG00000006267.1"/>
</dbReference>
<dbReference type="PANTHER" id="PTHR23052:SF1">
    <property type="entry name" value="AXONEMAL DYNEIN LIGHT CHAIN DOMAIN-CONTAINING PROTEIN 1"/>
    <property type="match status" value="1"/>
</dbReference>
<reference evidence="4" key="2">
    <citation type="submission" date="2025-09" db="UniProtKB">
        <authorList>
            <consortium name="Ensembl"/>
        </authorList>
    </citation>
    <scope>IDENTIFICATION</scope>
</reference>
<evidence type="ECO:0000256" key="1">
    <source>
        <dbReference type="ARBA" id="ARBA00023054"/>
    </source>
</evidence>
<evidence type="ECO:0000313" key="5">
    <source>
        <dbReference type="Proteomes" id="UP000694523"/>
    </source>
</evidence>
<dbReference type="Proteomes" id="UP000694523">
    <property type="component" value="Unplaced"/>
</dbReference>